<evidence type="ECO:0000256" key="1">
    <source>
        <dbReference type="ARBA" id="ARBA00004651"/>
    </source>
</evidence>
<evidence type="ECO:0000256" key="3">
    <source>
        <dbReference type="ARBA" id="ARBA00022692"/>
    </source>
</evidence>
<evidence type="ECO:0000256" key="6">
    <source>
        <dbReference type="SAM" id="Phobius"/>
    </source>
</evidence>
<keyword evidence="5 6" id="KW-0472">Membrane</keyword>
<dbReference type="InterPro" id="IPR025405">
    <property type="entry name" value="DUF4131"/>
</dbReference>
<dbReference type="Pfam" id="PF03772">
    <property type="entry name" value="Competence"/>
    <property type="match status" value="1"/>
</dbReference>
<dbReference type="AlphaFoldDB" id="A0A7W6C539"/>
<accession>A0A7W6C539</accession>
<keyword evidence="10" id="KW-1185">Reference proteome</keyword>
<keyword evidence="2" id="KW-1003">Cell membrane</keyword>
<evidence type="ECO:0000256" key="5">
    <source>
        <dbReference type="ARBA" id="ARBA00023136"/>
    </source>
</evidence>
<evidence type="ECO:0000256" key="2">
    <source>
        <dbReference type="ARBA" id="ARBA00022475"/>
    </source>
</evidence>
<feature type="transmembrane region" description="Helical" evidence="6">
    <location>
        <begin position="467"/>
        <end position="488"/>
    </location>
</feature>
<evidence type="ECO:0000256" key="4">
    <source>
        <dbReference type="ARBA" id="ARBA00022989"/>
    </source>
</evidence>
<feature type="transmembrane region" description="Helical" evidence="6">
    <location>
        <begin position="370"/>
        <end position="391"/>
    </location>
</feature>
<feature type="domain" description="DUF4131" evidence="8">
    <location>
        <begin position="41"/>
        <end position="196"/>
    </location>
</feature>
<protein>
    <submittedName>
        <fullName evidence="9">Competence protein ComEC</fullName>
    </submittedName>
</protein>
<comment type="subcellular location">
    <subcellularLocation>
        <location evidence="1">Cell membrane</location>
        <topology evidence="1">Multi-pass membrane protein</topology>
    </subcellularLocation>
</comment>
<feature type="domain" description="ComEC/Rec2-related protein" evidence="7">
    <location>
        <begin position="238"/>
        <end position="521"/>
    </location>
</feature>
<proteinExistence type="predicted"/>
<feature type="transmembrane region" description="Helical" evidence="6">
    <location>
        <begin position="69"/>
        <end position="89"/>
    </location>
</feature>
<dbReference type="Pfam" id="PF13567">
    <property type="entry name" value="DUF4131"/>
    <property type="match status" value="1"/>
</dbReference>
<dbReference type="PANTHER" id="PTHR30619">
    <property type="entry name" value="DNA INTERNALIZATION/COMPETENCE PROTEIN COMEC/REC2"/>
    <property type="match status" value="1"/>
</dbReference>
<evidence type="ECO:0000259" key="7">
    <source>
        <dbReference type="Pfam" id="PF03772"/>
    </source>
</evidence>
<dbReference type="Proteomes" id="UP000561459">
    <property type="component" value="Unassembled WGS sequence"/>
</dbReference>
<evidence type="ECO:0000259" key="8">
    <source>
        <dbReference type="Pfam" id="PF13567"/>
    </source>
</evidence>
<feature type="transmembrane region" description="Helical" evidence="6">
    <location>
        <begin position="297"/>
        <end position="315"/>
    </location>
</feature>
<evidence type="ECO:0000313" key="9">
    <source>
        <dbReference type="EMBL" id="MBB3941023.1"/>
    </source>
</evidence>
<dbReference type="PANTHER" id="PTHR30619:SF1">
    <property type="entry name" value="RECOMBINATION PROTEIN 2"/>
    <property type="match status" value="1"/>
</dbReference>
<sequence>MSRGLVWLERFLASAGFDRMPWVVVAFGAGIAAWFALPGPSQWLALIAGGLGTASLAGAIMAADGRYPLLRMAVIVLPLALSAGCLSVWTRSELVGARPITRPFVAELTGKVLSVEPQPANARSRVIIATRDPSTAAAIRVRLNVPQDKAPPGALRAGDWIEVRARLVPPAPPLLPGAYNFARAAWFGGLSATGSALDAPRRVKRGDTGSWLNDTQRRLNAHVRERLAPEHAGIAAALVTGDMGGIAQSDTEAMRDSGLAHLLSISGLHVSAVVGAVYLLALRLFALWPWLALRTRLPVLAAASGALAGVAYTLLSGAQVPTVRSCIGSLLVLAALALGREALSLRMLAIAAFLVLLLWPEALIGPSFQMSFAAVLAIVALSGAGPIRAFLSVREEPWYVRLLRHGAMVLLTGVVIEMALMPIGLFHFHRAGFYGALANVAAIPLTTFVIMPAVLGALLLDIGGLGAPAWWIAGQAIALLTTIAHWVASRPGAVTVMPAFGSGSFLLFMAGGLWLGLWRSRLRWLGLIPAAFGAILLLLVRPADVLVSSDGRHVGITSDAGDALYLLRETKSSFARDNLTEIAGMAGDPVLLRDWPAARCNPDVCIIPVNRGQRSWTLMLTKGGGVLAERAVIAACERVDIVISDRWLPRGCQPKWLKADRRTLASTGGLAIDLSRLQIATVAEGEGRHGWWVAQHP</sequence>
<dbReference type="NCBIfam" id="TIGR00360">
    <property type="entry name" value="ComEC_N-term"/>
    <property type="match status" value="1"/>
</dbReference>
<dbReference type="EMBL" id="JACIDY010000007">
    <property type="protein sequence ID" value="MBB3941023.1"/>
    <property type="molecule type" value="Genomic_DNA"/>
</dbReference>
<feature type="transmembrane region" description="Helical" evidence="6">
    <location>
        <begin position="522"/>
        <end position="540"/>
    </location>
</feature>
<feature type="transmembrane region" description="Helical" evidence="6">
    <location>
        <begin position="321"/>
        <end position="338"/>
    </location>
</feature>
<dbReference type="InterPro" id="IPR004477">
    <property type="entry name" value="ComEC_N"/>
</dbReference>
<feature type="transmembrane region" description="Helical" evidence="6">
    <location>
        <begin position="259"/>
        <end position="285"/>
    </location>
</feature>
<keyword evidence="3 6" id="KW-0812">Transmembrane</keyword>
<comment type="caution">
    <text evidence="9">The sequence shown here is derived from an EMBL/GenBank/DDBJ whole genome shotgun (WGS) entry which is preliminary data.</text>
</comment>
<gene>
    <name evidence="9" type="ORF">GGR39_002691</name>
</gene>
<feature type="transmembrane region" description="Helical" evidence="6">
    <location>
        <begin position="403"/>
        <end position="428"/>
    </location>
</feature>
<organism evidence="9 10">
    <name type="scientific">Novosphingobium fluoreni</name>
    <dbReference type="NCBI Taxonomy" id="1391222"/>
    <lineage>
        <taxon>Bacteria</taxon>
        <taxon>Pseudomonadati</taxon>
        <taxon>Pseudomonadota</taxon>
        <taxon>Alphaproteobacteria</taxon>
        <taxon>Sphingomonadales</taxon>
        <taxon>Sphingomonadaceae</taxon>
        <taxon>Novosphingobium</taxon>
    </lineage>
</organism>
<reference evidence="9 10" key="1">
    <citation type="submission" date="2020-08" db="EMBL/GenBank/DDBJ databases">
        <title>Genomic Encyclopedia of Type Strains, Phase IV (KMG-IV): sequencing the most valuable type-strain genomes for metagenomic binning, comparative biology and taxonomic classification.</title>
        <authorList>
            <person name="Goeker M."/>
        </authorList>
    </citation>
    <scope>NUCLEOTIDE SEQUENCE [LARGE SCALE GENOMIC DNA]</scope>
    <source>
        <strain evidence="9 10">DSM 27568</strain>
    </source>
</reference>
<feature type="transmembrane region" description="Helical" evidence="6">
    <location>
        <begin position="43"/>
        <end position="62"/>
    </location>
</feature>
<keyword evidence="4 6" id="KW-1133">Transmembrane helix</keyword>
<feature type="transmembrane region" description="Helical" evidence="6">
    <location>
        <begin position="20"/>
        <end position="37"/>
    </location>
</feature>
<feature type="transmembrane region" description="Helical" evidence="6">
    <location>
        <begin position="494"/>
        <end position="515"/>
    </location>
</feature>
<evidence type="ECO:0000313" key="10">
    <source>
        <dbReference type="Proteomes" id="UP000561459"/>
    </source>
</evidence>
<feature type="transmembrane region" description="Helical" evidence="6">
    <location>
        <begin position="345"/>
        <end position="364"/>
    </location>
</feature>
<feature type="transmembrane region" description="Helical" evidence="6">
    <location>
        <begin position="434"/>
        <end position="460"/>
    </location>
</feature>
<dbReference type="GO" id="GO:0005886">
    <property type="term" value="C:plasma membrane"/>
    <property type="evidence" value="ECO:0007669"/>
    <property type="project" value="UniProtKB-SubCell"/>
</dbReference>
<name>A0A7W6C539_9SPHN</name>
<dbReference type="InterPro" id="IPR052159">
    <property type="entry name" value="Competence_DNA_uptake"/>
</dbReference>